<dbReference type="EMBL" id="BMTF01000001">
    <property type="protein sequence ID" value="GGV74345.1"/>
    <property type="molecule type" value="Genomic_DNA"/>
</dbReference>
<organism evidence="1 2">
    <name type="scientific">Streptomyces gelaticus</name>
    <dbReference type="NCBI Taxonomy" id="285446"/>
    <lineage>
        <taxon>Bacteria</taxon>
        <taxon>Bacillati</taxon>
        <taxon>Actinomycetota</taxon>
        <taxon>Actinomycetes</taxon>
        <taxon>Kitasatosporales</taxon>
        <taxon>Streptomycetaceae</taxon>
        <taxon>Streptomyces</taxon>
    </lineage>
</organism>
<dbReference type="Proteomes" id="UP000660675">
    <property type="component" value="Unassembled WGS sequence"/>
</dbReference>
<dbReference type="RefSeq" id="WP_189540604.1">
    <property type="nucleotide sequence ID" value="NZ_BMTF01000001.1"/>
</dbReference>
<reference evidence="2" key="1">
    <citation type="journal article" date="2019" name="Int. J. Syst. Evol. Microbiol.">
        <title>The Global Catalogue of Microorganisms (GCM) 10K type strain sequencing project: providing services to taxonomists for standard genome sequencing and annotation.</title>
        <authorList>
            <consortium name="The Broad Institute Genomics Platform"/>
            <consortium name="The Broad Institute Genome Sequencing Center for Infectious Disease"/>
            <person name="Wu L."/>
            <person name="Ma J."/>
        </authorList>
    </citation>
    <scope>NUCLEOTIDE SEQUENCE [LARGE SCALE GENOMIC DNA]</scope>
    <source>
        <strain evidence="2">JCM 4376</strain>
    </source>
</reference>
<gene>
    <name evidence="1" type="ORF">GCM10015535_03010</name>
</gene>
<keyword evidence="2" id="KW-1185">Reference proteome</keyword>
<comment type="caution">
    <text evidence="1">The sequence shown here is derived from an EMBL/GenBank/DDBJ whole genome shotgun (WGS) entry which is preliminary data.</text>
</comment>
<evidence type="ECO:0000313" key="2">
    <source>
        <dbReference type="Proteomes" id="UP000660675"/>
    </source>
</evidence>
<protein>
    <submittedName>
        <fullName evidence="1">Uncharacterized protein</fullName>
    </submittedName>
</protein>
<proteinExistence type="predicted"/>
<accession>A0ABQ2VQH0</accession>
<evidence type="ECO:0000313" key="1">
    <source>
        <dbReference type="EMBL" id="GGV74345.1"/>
    </source>
</evidence>
<name>A0ABQ2VQH0_9ACTN</name>
<sequence>MAGRQSRRSVPAPIAALPSAGALGARARARVGVGHGPSGPCRPSRRFASYWQRMIDRDLVVVSTVGSRRYDVRLGTRGGSAFAVA</sequence>